<organism evidence="2 3">
    <name type="scientific">Endocarpon pusillum (strain Z07020 / HMAS-L-300199)</name>
    <name type="common">Lichen-forming fungus</name>
    <dbReference type="NCBI Taxonomy" id="1263415"/>
    <lineage>
        <taxon>Eukaryota</taxon>
        <taxon>Fungi</taxon>
        <taxon>Dikarya</taxon>
        <taxon>Ascomycota</taxon>
        <taxon>Pezizomycotina</taxon>
        <taxon>Eurotiomycetes</taxon>
        <taxon>Chaetothyriomycetidae</taxon>
        <taxon>Verrucariales</taxon>
        <taxon>Verrucariaceae</taxon>
        <taxon>Endocarpon</taxon>
    </lineage>
</organism>
<dbReference type="RefSeq" id="XP_007787362.1">
    <property type="nucleotide sequence ID" value="XM_007789172.1"/>
</dbReference>
<dbReference type="InterPro" id="IPR018714">
    <property type="entry name" value="DUF2237"/>
</dbReference>
<dbReference type="OrthoDB" id="1517790at2759"/>
<dbReference type="GeneID" id="19235207"/>
<dbReference type="AlphaFoldDB" id="U1HX22"/>
<name>U1HX22_ENDPU</name>
<dbReference type="OMA" id="RNGCCDT"/>
<proteinExistence type="predicted"/>
<keyword evidence="3" id="KW-1185">Reference proteome</keyword>
<dbReference type="EMBL" id="KE720815">
    <property type="protein sequence ID" value="ERF75350.1"/>
    <property type="molecule type" value="Genomic_DNA"/>
</dbReference>
<evidence type="ECO:0000256" key="1">
    <source>
        <dbReference type="SAM" id="MobiDB-lite"/>
    </source>
</evidence>
<dbReference type="HOGENOM" id="CLU_127770_2_0_1"/>
<protein>
    <submittedName>
        <fullName evidence="2">Uncharacterized protein</fullName>
    </submittedName>
</protein>
<evidence type="ECO:0000313" key="3">
    <source>
        <dbReference type="Proteomes" id="UP000019373"/>
    </source>
</evidence>
<dbReference type="PANTHER" id="PTHR37466:SF1">
    <property type="entry name" value="SLR1628 PROTEIN"/>
    <property type="match status" value="1"/>
</dbReference>
<gene>
    <name evidence="2" type="ORF">EPUS_00143</name>
</gene>
<dbReference type="eggNOG" id="ENOG502S415">
    <property type="taxonomic scope" value="Eukaryota"/>
</dbReference>
<sequence length="151" mass="16568">MSTKPSMENLNVLKKPLAFFSNKPLTGFYRDGYCRVGPEDKGNHAVAGVVTKEFLEYSASKGNDLRTIGLTDGCKWCLCTTRWKEAFDGFKNGEVGEKAVPKVFLHATDQSALDKIPLEDLKRFAAQGEASNAEKRPVEPSSRPGAAIKEV</sequence>
<dbReference type="Gene3D" id="3.30.56.110">
    <property type="entry name" value="Protein of unknown function DUF2237"/>
    <property type="match status" value="1"/>
</dbReference>
<dbReference type="PANTHER" id="PTHR37466">
    <property type="entry name" value="SLR1628 PROTEIN"/>
    <property type="match status" value="1"/>
</dbReference>
<dbReference type="Pfam" id="PF09996">
    <property type="entry name" value="DUF2237"/>
    <property type="match status" value="1"/>
</dbReference>
<evidence type="ECO:0000313" key="2">
    <source>
        <dbReference type="EMBL" id="ERF75350.1"/>
    </source>
</evidence>
<feature type="region of interest" description="Disordered" evidence="1">
    <location>
        <begin position="127"/>
        <end position="151"/>
    </location>
</feature>
<reference evidence="3" key="1">
    <citation type="journal article" date="2014" name="BMC Genomics">
        <title>Genome characteristics reveal the impact of lichenization on lichen-forming fungus Endocarpon pusillum Hedwig (Verrucariales, Ascomycota).</title>
        <authorList>
            <person name="Wang Y.-Y."/>
            <person name="Liu B."/>
            <person name="Zhang X.-Y."/>
            <person name="Zhou Q.-M."/>
            <person name="Zhang T."/>
            <person name="Li H."/>
            <person name="Yu Y.-F."/>
            <person name="Zhang X.-L."/>
            <person name="Hao X.-Y."/>
            <person name="Wang M."/>
            <person name="Wang L."/>
            <person name="Wei J.-C."/>
        </authorList>
    </citation>
    <scope>NUCLEOTIDE SEQUENCE [LARGE SCALE GENOMIC DNA]</scope>
    <source>
        <strain evidence="3">Z07020 / HMAS-L-300199</strain>
    </source>
</reference>
<accession>U1HX22</accession>
<dbReference type="Proteomes" id="UP000019373">
    <property type="component" value="Unassembled WGS sequence"/>
</dbReference>